<dbReference type="SUPFAM" id="SSF50494">
    <property type="entry name" value="Trypsin-like serine proteases"/>
    <property type="match status" value="1"/>
</dbReference>
<evidence type="ECO:0000313" key="13">
    <source>
        <dbReference type="Ensembl" id="ENSELUP00000006700.2"/>
    </source>
</evidence>
<evidence type="ECO:0000256" key="3">
    <source>
        <dbReference type="ARBA" id="ARBA00022670"/>
    </source>
</evidence>
<evidence type="ECO:0000256" key="2">
    <source>
        <dbReference type="ARBA" id="ARBA00022525"/>
    </source>
</evidence>
<dbReference type="GO" id="GO:0004252">
    <property type="term" value="F:serine-type endopeptidase activity"/>
    <property type="evidence" value="ECO:0007669"/>
    <property type="project" value="UniProtKB-EC"/>
</dbReference>
<dbReference type="GO" id="GO:0006508">
    <property type="term" value="P:proteolysis"/>
    <property type="evidence" value="ECO:0007669"/>
    <property type="project" value="UniProtKB-KW"/>
</dbReference>
<dbReference type="PANTHER" id="PTHR24257">
    <property type="entry name" value="CHYMOTRYPSIN-LIKE ELASTASE FAMILY MEMBER"/>
    <property type="match status" value="1"/>
</dbReference>
<dbReference type="PROSITE" id="PS00135">
    <property type="entry name" value="TRYPSIN_SER"/>
    <property type="match status" value="1"/>
</dbReference>
<dbReference type="InterPro" id="IPR033116">
    <property type="entry name" value="TRYPSIN_SER"/>
</dbReference>
<dbReference type="InterPro" id="IPR009003">
    <property type="entry name" value="Peptidase_S1_PA"/>
</dbReference>
<evidence type="ECO:0000256" key="11">
    <source>
        <dbReference type="RuleBase" id="RU363034"/>
    </source>
</evidence>
<dbReference type="CDD" id="cd00190">
    <property type="entry name" value="Tryp_SPc"/>
    <property type="match status" value="1"/>
</dbReference>
<dbReference type="SMART" id="SM00020">
    <property type="entry name" value="Tryp_SPc"/>
    <property type="match status" value="1"/>
</dbReference>
<dbReference type="Gene3D" id="2.40.10.10">
    <property type="entry name" value="Trypsin-like serine proteases"/>
    <property type="match status" value="2"/>
</dbReference>
<dbReference type="GeneTree" id="ENSGT01030000234528"/>
<reference evidence="13" key="4">
    <citation type="submission" date="2025-09" db="UniProtKB">
        <authorList>
            <consortium name="Ensembl"/>
        </authorList>
    </citation>
    <scope>IDENTIFICATION</scope>
</reference>
<dbReference type="AlphaFoldDB" id="A0A3P8XQG3"/>
<dbReference type="Bgee" id="ENSELUG00000007559">
    <property type="expression patterns" value="Expressed in liver and 5 other cell types or tissues"/>
</dbReference>
<reference evidence="14" key="1">
    <citation type="journal article" date="2014" name="PLoS ONE">
        <title>The genome and linkage map of the northern pike (Esox lucius): conserved synteny revealed between the salmonid sister group and the Neoteleostei.</title>
        <authorList>
            <person name="Rondeau E.B."/>
            <person name="Minkley D.R."/>
            <person name="Leong J.S."/>
            <person name="Messmer A.M."/>
            <person name="Jantzen J.R."/>
            <person name="von Schalburg K.R."/>
            <person name="Lemon C."/>
            <person name="Bird N.H."/>
            <person name="Koop B.F."/>
        </authorList>
    </citation>
    <scope>NUCLEOTIDE SEQUENCE</scope>
</reference>
<dbReference type="InterPro" id="IPR043504">
    <property type="entry name" value="Peptidase_S1_PA_chymotrypsin"/>
</dbReference>
<proteinExistence type="predicted"/>
<evidence type="ECO:0000256" key="10">
    <source>
        <dbReference type="ARBA" id="ARBA00038991"/>
    </source>
</evidence>
<protein>
    <recommendedName>
        <fullName evidence="10">pancreatic elastase II</fullName>
        <ecNumber evidence="10">3.4.21.71</ecNumber>
    </recommendedName>
</protein>
<dbReference type="Pfam" id="PF00089">
    <property type="entry name" value="Trypsin"/>
    <property type="match status" value="1"/>
</dbReference>
<keyword evidence="14" id="KW-1185">Reference proteome</keyword>
<evidence type="ECO:0000256" key="1">
    <source>
        <dbReference type="ARBA" id="ARBA00004613"/>
    </source>
</evidence>
<keyword evidence="7" id="KW-0865">Zymogen</keyword>
<keyword evidence="6 11" id="KW-0720">Serine protease</keyword>
<dbReference type="PROSITE" id="PS51257">
    <property type="entry name" value="PROKAR_LIPOPROTEIN"/>
    <property type="match status" value="1"/>
</dbReference>
<reference evidence="13" key="3">
    <citation type="submission" date="2025-08" db="UniProtKB">
        <authorList>
            <consortium name="Ensembl"/>
        </authorList>
    </citation>
    <scope>IDENTIFICATION</scope>
</reference>
<dbReference type="InterPro" id="IPR018114">
    <property type="entry name" value="TRYPSIN_HIS"/>
</dbReference>
<name>A0A3P8XQG3_ESOLU</name>
<evidence type="ECO:0000256" key="9">
    <source>
        <dbReference type="ARBA" id="ARBA00036026"/>
    </source>
</evidence>
<feature type="domain" description="Peptidase S1" evidence="12">
    <location>
        <begin position="45"/>
        <end position="280"/>
    </location>
</feature>
<dbReference type="PROSITE" id="PS50240">
    <property type="entry name" value="TRYPSIN_DOM"/>
    <property type="match status" value="1"/>
</dbReference>
<dbReference type="EC" id="3.4.21.71" evidence="10"/>
<dbReference type="InterPro" id="IPR050850">
    <property type="entry name" value="Peptidase_S1_Elastase_sf"/>
</dbReference>
<evidence type="ECO:0000256" key="6">
    <source>
        <dbReference type="ARBA" id="ARBA00022825"/>
    </source>
</evidence>
<evidence type="ECO:0000256" key="5">
    <source>
        <dbReference type="ARBA" id="ARBA00022801"/>
    </source>
</evidence>
<dbReference type="FunFam" id="2.40.10.10:FF:000004">
    <property type="entry name" value="Tryptase gamma 1"/>
    <property type="match status" value="1"/>
</dbReference>
<keyword evidence="5 11" id="KW-0378">Hydrolase</keyword>
<dbReference type="InterPro" id="IPR001314">
    <property type="entry name" value="Peptidase_S1A"/>
</dbReference>
<keyword evidence="2" id="KW-0964">Secreted</keyword>
<dbReference type="PANTHER" id="PTHR24257:SF19">
    <property type="entry name" value="CHYMOTRYPSIN-LIKE ELASTASE FAMILY MEMBER 2B"/>
    <property type="match status" value="1"/>
</dbReference>
<evidence type="ECO:0000313" key="14">
    <source>
        <dbReference type="Proteomes" id="UP000265140"/>
    </source>
</evidence>
<evidence type="ECO:0000256" key="8">
    <source>
        <dbReference type="ARBA" id="ARBA00023157"/>
    </source>
</evidence>
<dbReference type="GO" id="GO:0005615">
    <property type="term" value="C:extracellular space"/>
    <property type="evidence" value="ECO:0007669"/>
    <property type="project" value="TreeGrafter"/>
</dbReference>
<dbReference type="FunFam" id="2.40.10.10:FF:000280">
    <property type="match status" value="1"/>
</dbReference>
<comment type="subcellular location">
    <subcellularLocation>
        <location evidence="1">Secreted</location>
    </subcellularLocation>
</comment>
<comment type="catalytic activity">
    <reaction evidence="9">
        <text>Preferential cleavage: Leu-|-Xaa, Met-|-Xaa and Phe-|-Xaa. Hydrolyzes elastin.</text>
        <dbReference type="EC" id="3.4.21.71"/>
    </reaction>
</comment>
<evidence type="ECO:0000256" key="7">
    <source>
        <dbReference type="ARBA" id="ARBA00023145"/>
    </source>
</evidence>
<dbReference type="PROSITE" id="PS00134">
    <property type="entry name" value="TRYPSIN_HIS"/>
    <property type="match status" value="1"/>
</dbReference>
<organism evidence="13 14">
    <name type="scientific">Esox lucius</name>
    <name type="common">Northern pike</name>
    <dbReference type="NCBI Taxonomy" id="8010"/>
    <lineage>
        <taxon>Eukaryota</taxon>
        <taxon>Metazoa</taxon>
        <taxon>Chordata</taxon>
        <taxon>Craniata</taxon>
        <taxon>Vertebrata</taxon>
        <taxon>Euteleostomi</taxon>
        <taxon>Actinopterygii</taxon>
        <taxon>Neopterygii</taxon>
        <taxon>Teleostei</taxon>
        <taxon>Protacanthopterygii</taxon>
        <taxon>Esociformes</taxon>
        <taxon>Esocidae</taxon>
        <taxon>Esox</taxon>
    </lineage>
</organism>
<dbReference type="Proteomes" id="UP000265140">
    <property type="component" value="Chromosome 12"/>
</dbReference>
<accession>A0A3P8XQG3</accession>
<reference evidence="13" key="2">
    <citation type="submission" date="2020-02" db="EMBL/GenBank/DDBJ databases">
        <title>Esox lucius (northern pike) genome, fEsoLuc1, primary haplotype.</title>
        <authorList>
            <person name="Myers G."/>
            <person name="Karagic N."/>
            <person name="Meyer A."/>
            <person name="Pippel M."/>
            <person name="Reichard M."/>
            <person name="Winkler S."/>
            <person name="Tracey A."/>
            <person name="Sims Y."/>
            <person name="Howe K."/>
            <person name="Rhie A."/>
            <person name="Formenti G."/>
            <person name="Durbin R."/>
            <person name="Fedrigo O."/>
            <person name="Jarvis E.D."/>
        </authorList>
    </citation>
    <scope>NUCLEOTIDE SEQUENCE [LARGE SCALE GENOMIC DNA]</scope>
</reference>
<dbReference type="InterPro" id="IPR001254">
    <property type="entry name" value="Trypsin_dom"/>
</dbReference>
<evidence type="ECO:0000256" key="4">
    <source>
        <dbReference type="ARBA" id="ARBA00022729"/>
    </source>
</evidence>
<dbReference type="Ensembl" id="ENSELUT00000008489.3">
    <property type="protein sequence ID" value="ENSELUP00000006700.2"/>
    <property type="gene ID" value="ENSELUG00000007559.3"/>
</dbReference>
<keyword evidence="4" id="KW-0732">Signal</keyword>
<evidence type="ECO:0000259" key="12">
    <source>
        <dbReference type="PROSITE" id="PS50240"/>
    </source>
</evidence>
<dbReference type="PRINTS" id="PR00722">
    <property type="entry name" value="CHYMOTRYPSIN"/>
</dbReference>
<keyword evidence="3 11" id="KW-0645">Protease</keyword>
<keyword evidence="8" id="KW-1015">Disulfide bond</keyword>
<sequence>MYKVIPGMSTHFEDRNMIQFVVLASLLAVVYGCGQPTFPPVVARVVGGEDVRPHSWPWQISLQYDRNGEWRHTCGGTLISSEWVLTAAHCISSKTYRVYLGKHSLAQNEEVSLAVGVAKIIVHEKWSSFFIRNDIALIKLETPVTFTDSIMAACLPGAGFILPHNESCYVTGWGRTVTGGALPDILQQALLPVVDHATCSQKDWWGSQVKDTMVCAGGDGIVSGCNGDSGGPLNCQNADGAWEVHGIVSFGSGLSCNFPKKPTVFTQVSSYIDWINTAMMNN</sequence>